<gene>
    <name evidence="2" type="ORF">AFUS01_LOCUS20479</name>
</gene>
<evidence type="ECO:0000313" key="2">
    <source>
        <dbReference type="EMBL" id="CAG7731926.1"/>
    </source>
</evidence>
<feature type="transmembrane region" description="Helical" evidence="1">
    <location>
        <begin position="147"/>
        <end position="166"/>
    </location>
</feature>
<proteinExistence type="predicted"/>
<dbReference type="AlphaFoldDB" id="A0A8J2KAY4"/>
<organism evidence="2 3">
    <name type="scientific">Allacma fusca</name>
    <dbReference type="NCBI Taxonomy" id="39272"/>
    <lineage>
        <taxon>Eukaryota</taxon>
        <taxon>Metazoa</taxon>
        <taxon>Ecdysozoa</taxon>
        <taxon>Arthropoda</taxon>
        <taxon>Hexapoda</taxon>
        <taxon>Collembola</taxon>
        <taxon>Symphypleona</taxon>
        <taxon>Sminthuridae</taxon>
        <taxon>Allacma</taxon>
    </lineage>
</organism>
<dbReference type="EMBL" id="CAJVCH010221390">
    <property type="protein sequence ID" value="CAG7731926.1"/>
    <property type="molecule type" value="Genomic_DNA"/>
</dbReference>
<keyword evidence="1" id="KW-1133">Transmembrane helix</keyword>
<protein>
    <recommendedName>
        <fullName evidence="4">Odorant receptor</fullName>
    </recommendedName>
</protein>
<reference evidence="2" key="1">
    <citation type="submission" date="2021-06" db="EMBL/GenBank/DDBJ databases">
        <authorList>
            <person name="Hodson N. C."/>
            <person name="Mongue J. A."/>
            <person name="Jaron S. K."/>
        </authorList>
    </citation>
    <scope>NUCLEOTIDE SEQUENCE</scope>
</reference>
<keyword evidence="3" id="KW-1185">Reference proteome</keyword>
<name>A0A8J2KAY4_9HEXA</name>
<feature type="transmembrane region" description="Helical" evidence="1">
    <location>
        <begin position="39"/>
        <end position="59"/>
    </location>
</feature>
<dbReference type="Proteomes" id="UP000708208">
    <property type="component" value="Unassembled WGS sequence"/>
</dbReference>
<sequence>MSKLISFLLIFGKWSGTLPPTQLKNPIRIFGRNFFLPHPILLICILPVILNLMVMVDAYPIMFSPTMAWSVTDEDNKSLVSEILISINFFTTFSQEIINRISALYTAAKARNFIRKVVAFNPKILTDLTPNDGAVLKGKILTRSKSFIFSLLLVFCCTGAEVWGIVKFQLLEWQEISSEIESMIFTNQQVQHVLYTLAVFLPHISAAYETLFVIIMGLELLNIHEQFTDDILIYLRLKQGFANEGGIVSMGGDMFTKKAAMQRICIGNTQEDDVPLLLKISRTFAALQGLFDEYGYLAGLYCGIIICKATIKLLEIFCSFAIFSVEKQMSSYQALIRLTAILFFANFGDICHQQ</sequence>
<evidence type="ECO:0008006" key="4">
    <source>
        <dbReference type="Google" id="ProtNLM"/>
    </source>
</evidence>
<keyword evidence="1" id="KW-0472">Membrane</keyword>
<evidence type="ECO:0000313" key="3">
    <source>
        <dbReference type="Proteomes" id="UP000708208"/>
    </source>
</evidence>
<feature type="transmembrane region" description="Helical" evidence="1">
    <location>
        <begin position="193"/>
        <end position="218"/>
    </location>
</feature>
<evidence type="ECO:0000256" key="1">
    <source>
        <dbReference type="SAM" id="Phobius"/>
    </source>
</evidence>
<comment type="caution">
    <text evidence="2">The sequence shown here is derived from an EMBL/GenBank/DDBJ whole genome shotgun (WGS) entry which is preliminary data.</text>
</comment>
<feature type="non-terminal residue" evidence="2">
    <location>
        <position position="354"/>
    </location>
</feature>
<accession>A0A8J2KAY4</accession>
<keyword evidence="1" id="KW-0812">Transmembrane</keyword>